<evidence type="ECO:0000259" key="1">
    <source>
        <dbReference type="Pfam" id="PF05699"/>
    </source>
</evidence>
<organism evidence="2 3">
    <name type="scientific">Ditylenchus dipsaci</name>
    <dbReference type="NCBI Taxonomy" id="166011"/>
    <lineage>
        <taxon>Eukaryota</taxon>
        <taxon>Metazoa</taxon>
        <taxon>Ecdysozoa</taxon>
        <taxon>Nematoda</taxon>
        <taxon>Chromadorea</taxon>
        <taxon>Rhabditida</taxon>
        <taxon>Tylenchina</taxon>
        <taxon>Tylenchomorpha</taxon>
        <taxon>Sphaerularioidea</taxon>
        <taxon>Anguinidae</taxon>
        <taxon>Anguininae</taxon>
        <taxon>Ditylenchus</taxon>
    </lineage>
</organism>
<evidence type="ECO:0000313" key="3">
    <source>
        <dbReference type="WBParaSite" id="jg16584"/>
    </source>
</evidence>
<sequence>MANFAILTAKNIVRFLILSKASTRFLSPPSTSQPSDQLFSHARDVFHYKRCLLDPYNAEQLIFLNRALHDVNFLY</sequence>
<dbReference type="WBParaSite" id="jg16584">
    <property type="protein sequence ID" value="jg16584"/>
    <property type="gene ID" value="jg16584"/>
</dbReference>
<dbReference type="Pfam" id="PF05699">
    <property type="entry name" value="Dimer_Tnp_hAT"/>
    <property type="match status" value="1"/>
</dbReference>
<proteinExistence type="predicted"/>
<keyword evidence="2" id="KW-1185">Reference proteome</keyword>
<reference evidence="3" key="1">
    <citation type="submission" date="2022-11" db="UniProtKB">
        <authorList>
            <consortium name="WormBaseParasite"/>
        </authorList>
    </citation>
    <scope>IDENTIFICATION</scope>
</reference>
<protein>
    <submittedName>
        <fullName evidence="3">HAT C-terminal dimerisation domain-containing protein</fullName>
    </submittedName>
</protein>
<dbReference type="AlphaFoldDB" id="A0A915D8K1"/>
<dbReference type="GO" id="GO:0046983">
    <property type="term" value="F:protein dimerization activity"/>
    <property type="evidence" value="ECO:0007669"/>
    <property type="project" value="InterPro"/>
</dbReference>
<evidence type="ECO:0000313" key="2">
    <source>
        <dbReference type="Proteomes" id="UP000887574"/>
    </source>
</evidence>
<dbReference type="InterPro" id="IPR008906">
    <property type="entry name" value="HATC_C_dom"/>
</dbReference>
<dbReference type="Proteomes" id="UP000887574">
    <property type="component" value="Unplaced"/>
</dbReference>
<accession>A0A915D8K1</accession>
<name>A0A915D8K1_9BILA</name>
<feature type="domain" description="HAT C-terminal dimerisation" evidence="1">
    <location>
        <begin position="10"/>
        <end position="67"/>
    </location>
</feature>